<feature type="region of interest" description="Disordered" evidence="1">
    <location>
        <begin position="111"/>
        <end position="138"/>
    </location>
</feature>
<dbReference type="Proteomes" id="UP001583177">
    <property type="component" value="Unassembled WGS sequence"/>
</dbReference>
<accession>A0ABR3X3L3</accession>
<feature type="region of interest" description="Disordered" evidence="1">
    <location>
        <begin position="172"/>
        <end position="238"/>
    </location>
</feature>
<feature type="transmembrane region" description="Helical" evidence="2">
    <location>
        <begin position="794"/>
        <end position="817"/>
    </location>
</feature>
<evidence type="ECO:0000313" key="3">
    <source>
        <dbReference type="EMBL" id="KAL1870488.1"/>
    </source>
</evidence>
<organism evidence="3 4">
    <name type="scientific">Diaporthe australafricana</name>
    <dbReference type="NCBI Taxonomy" id="127596"/>
    <lineage>
        <taxon>Eukaryota</taxon>
        <taxon>Fungi</taxon>
        <taxon>Dikarya</taxon>
        <taxon>Ascomycota</taxon>
        <taxon>Pezizomycotina</taxon>
        <taxon>Sordariomycetes</taxon>
        <taxon>Sordariomycetidae</taxon>
        <taxon>Diaporthales</taxon>
        <taxon>Diaporthaceae</taxon>
        <taxon>Diaporthe</taxon>
    </lineage>
</organism>
<keyword evidence="2" id="KW-0472">Membrane</keyword>
<feature type="transmembrane region" description="Helical" evidence="2">
    <location>
        <begin position="391"/>
        <end position="411"/>
    </location>
</feature>
<name>A0ABR3X3L3_9PEZI</name>
<proteinExistence type="predicted"/>
<feature type="compositionally biased region" description="Basic and acidic residues" evidence="1">
    <location>
        <begin position="273"/>
        <end position="285"/>
    </location>
</feature>
<feature type="region of interest" description="Disordered" evidence="1">
    <location>
        <begin position="60"/>
        <end position="81"/>
    </location>
</feature>
<feature type="transmembrane region" description="Helical" evidence="2">
    <location>
        <begin position="305"/>
        <end position="331"/>
    </location>
</feature>
<keyword evidence="4" id="KW-1185">Reference proteome</keyword>
<evidence type="ECO:0000256" key="1">
    <source>
        <dbReference type="SAM" id="MobiDB-lite"/>
    </source>
</evidence>
<gene>
    <name evidence="3" type="ORF">Daus18300_005176</name>
</gene>
<feature type="compositionally biased region" description="Low complexity" evidence="1">
    <location>
        <begin position="172"/>
        <end position="186"/>
    </location>
</feature>
<reference evidence="3 4" key="1">
    <citation type="journal article" date="2024" name="IMA Fungus">
        <title>IMA Genome - F19 : A genome assembly and annotation guide to empower mycologists, including annotated draft genome sequences of Ceratocystis pirilliformis, Diaporthe australafricana, Fusarium ophioides, Paecilomyces lecythidis, and Sporothrix stenoceras.</title>
        <authorList>
            <person name="Aylward J."/>
            <person name="Wilson A.M."/>
            <person name="Visagie C.M."/>
            <person name="Spraker J."/>
            <person name="Barnes I."/>
            <person name="Buitendag C."/>
            <person name="Ceriani C."/>
            <person name="Del Mar Angel L."/>
            <person name="du Plessis D."/>
            <person name="Fuchs T."/>
            <person name="Gasser K."/>
            <person name="Kramer D."/>
            <person name="Li W."/>
            <person name="Munsamy K."/>
            <person name="Piso A."/>
            <person name="Price J.L."/>
            <person name="Sonnekus B."/>
            <person name="Thomas C."/>
            <person name="van der Nest A."/>
            <person name="van Dijk A."/>
            <person name="van Heerden A."/>
            <person name="van Vuuren N."/>
            <person name="Yilmaz N."/>
            <person name="Duong T.A."/>
            <person name="van der Merwe N.A."/>
            <person name="Wingfield M.J."/>
            <person name="Wingfield B.D."/>
        </authorList>
    </citation>
    <scope>NUCLEOTIDE SEQUENCE [LARGE SCALE GENOMIC DNA]</scope>
    <source>
        <strain evidence="3 4">CMW 18300</strain>
    </source>
</reference>
<keyword evidence="2" id="KW-0812">Transmembrane</keyword>
<evidence type="ECO:0000313" key="4">
    <source>
        <dbReference type="Proteomes" id="UP001583177"/>
    </source>
</evidence>
<feature type="region of interest" description="Disordered" evidence="1">
    <location>
        <begin position="261"/>
        <end position="285"/>
    </location>
</feature>
<evidence type="ECO:0000256" key="2">
    <source>
        <dbReference type="SAM" id="Phobius"/>
    </source>
</evidence>
<protein>
    <submittedName>
        <fullName evidence="3">Uncharacterized protein</fullName>
    </submittedName>
</protein>
<feature type="compositionally biased region" description="Low complexity" evidence="1">
    <location>
        <begin position="69"/>
        <end position="78"/>
    </location>
</feature>
<comment type="caution">
    <text evidence="3">The sequence shown here is derived from an EMBL/GenBank/DDBJ whole genome shotgun (WGS) entry which is preliminary data.</text>
</comment>
<dbReference type="EMBL" id="JAWRVE010000037">
    <property type="protein sequence ID" value="KAL1870488.1"/>
    <property type="molecule type" value="Genomic_DNA"/>
</dbReference>
<feature type="transmembrane region" description="Helical" evidence="2">
    <location>
        <begin position="351"/>
        <end position="370"/>
    </location>
</feature>
<keyword evidence="2" id="KW-1133">Transmembrane helix</keyword>
<sequence>MYSTQNGRPQTPVSQIIDDYASITSEDEHPQARPASQSYKLIKVRGPHGNLMTIRRNLSTREASEDQDAAASTSTTTALRGASKTVLARSSDGSFVRVQRPVRDSELFMRLQSQVSGREPAPRSESVRSSSIYDDDASRNTMTSTMTLVETALAEQQTYQRSQGIQRLGHLASNSSATGASGTSGNIEIGHIDEEDEFERSRRYSASDYGEVGGHTAHVQGNDHSTSHRSRSAHESYSTSDARAAFGPALNVALPSPLPAVRYSDDSNTSTRYTDKLRGQARDGYLDPPTRDAAMSPWLQHLVRLCSYFLASCSIVLPVAFIALSIMTILMRGKPVSSTWSTAADLVDFTAIIWPIVFATIVAQCFKSGITLRRSNGSNGRVLSCEKRPLTVSRLEALCLLVLLIWCLSPIGQQAARHMYGITKAALQDHRDVLYVEKTGSNQVWAPNSETTLSSTSRTELIQTIGAKYIRSLSQDNVNNPLDEPSSIYSTPDFTFMDAIVSASGSTNNARLSRGIHSRSGMVSNTQDGVSAAADFETLDFSMIASAFDFKCKDWTLMTRRFGNDTTSDQMSYSASQTLGLSMPDHDDPTASPTVRLVSLNRKSIANTTSLRRRRRDTSPQAVGQWEYSSISCSYEQVFYSAPMHCSRNNSTGLTTCTQSAVAQLIAPDDTLKTPLGDFALDFVWSGNLPTREMAATATEQYIQRGGPSDTNSLTSMREVSNTKFNLSASVSPDEFAQRFGHLFSTWVGLGYCPQCSSGIVVNSTSIPADLQSRYRKTSSTTNWTGEQTFNVNWAWLAVFIGSTSIMLVAAVGSVVAETMIAAKAAKENAASRASLKNDTFPLRLPTMYSTASSGERSPQWGKTVMQDMDAAAGAGHPRMMYT</sequence>